<dbReference type="FunFam" id="1.10.287.1150:FF:000004">
    <property type="entry name" value="2-oxoglutarate dehydrogenase E1 component"/>
    <property type="match status" value="1"/>
</dbReference>
<dbReference type="HOGENOM" id="CLU_004709_1_0_6"/>
<accession>A0A090ANN2</accession>
<dbReference type="EC" id="1.2.4.2" evidence="5"/>
<evidence type="ECO:0000256" key="2">
    <source>
        <dbReference type="ARBA" id="ARBA00003906"/>
    </source>
</evidence>
<evidence type="ECO:0000256" key="9">
    <source>
        <dbReference type="ARBA" id="ARBA00023152"/>
    </source>
</evidence>
<dbReference type="Gene3D" id="3.40.50.12470">
    <property type="match status" value="1"/>
</dbReference>
<dbReference type="PANTHER" id="PTHR23152">
    <property type="entry name" value="2-OXOGLUTARATE DEHYDROGENASE"/>
    <property type="match status" value="1"/>
</dbReference>
<dbReference type="NCBIfam" id="NF006914">
    <property type="entry name" value="PRK09404.1"/>
    <property type="match status" value="1"/>
</dbReference>
<name>A0A090ANN2_9GAMM</name>
<dbReference type="Pfam" id="PF16078">
    <property type="entry name" value="2-oxogl_dehyd_N"/>
    <property type="match status" value="1"/>
</dbReference>
<dbReference type="NCBIfam" id="TIGR00239">
    <property type="entry name" value="2oxo_dh_E1"/>
    <property type="match status" value="1"/>
</dbReference>
<dbReference type="FunFam" id="3.40.50.12470:FF:000009">
    <property type="entry name" value="2-oxoglutarate dehydrogenase E1 component"/>
    <property type="match status" value="1"/>
</dbReference>
<comment type="cofactor">
    <cofactor evidence="1">
        <name>thiamine diphosphate</name>
        <dbReference type="ChEBI" id="CHEBI:58937"/>
    </cofactor>
</comment>
<comment type="catalytic activity">
    <reaction evidence="11">
        <text>N(6)-[(R)-lipoyl]-L-lysyl-[protein] + 2-oxoglutarate + H(+) = N(6)-[(R)-S(8)-succinyldihydrolipoyl]-L-lysyl-[protein] + CO2</text>
        <dbReference type="Rhea" id="RHEA:12188"/>
        <dbReference type="Rhea" id="RHEA-COMP:10474"/>
        <dbReference type="Rhea" id="RHEA-COMP:20092"/>
        <dbReference type="ChEBI" id="CHEBI:15378"/>
        <dbReference type="ChEBI" id="CHEBI:16526"/>
        <dbReference type="ChEBI" id="CHEBI:16810"/>
        <dbReference type="ChEBI" id="CHEBI:83099"/>
        <dbReference type="ChEBI" id="CHEBI:83120"/>
        <dbReference type="EC" id="1.2.4.2"/>
    </reaction>
</comment>
<evidence type="ECO:0000256" key="4">
    <source>
        <dbReference type="ARBA" id="ARBA00011301"/>
    </source>
</evidence>
<dbReference type="PIRSF" id="PIRSF000157">
    <property type="entry name" value="Oxoglu_dh_E1"/>
    <property type="match status" value="1"/>
</dbReference>
<evidence type="ECO:0000256" key="8">
    <source>
        <dbReference type="ARBA" id="ARBA00023052"/>
    </source>
</evidence>
<dbReference type="Gene3D" id="1.10.287.1150">
    <property type="entry name" value="TPP helical domain"/>
    <property type="match status" value="1"/>
</dbReference>
<evidence type="ECO:0000256" key="1">
    <source>
        <dbReference type="ARBA" id="ARBA00001964"/>
    </source>
</evidence>
<evidence type="ECO:0000313" key="14">
    <source>
        <dbReference type="Proteomes" id="UP000031623"/>
    </source>
</evidence>
<dbReference type="InterPro" id="IPR029061">
    <property type="entry name" value="THDP-binding"/>
</dbReference>
<dbReference type="SMART" id="SM00861">
    <property type="entry name" value="Transket_pyr"/>
    <property type="match status" value="1"/>
</dbReference>
<dbReference type="InterPro" id="IPR042179">
    <property type="entry name" value="KGD_C_sf"/>
</dbReference>
<sequence length="939" mass="106272">MTHHSYLYNAAFIDDLYETYLINPTLVGQEWRDYFVQLQYEQPLSHPEIPHAPIQAEFLQLYSIPIRNRRVNHFGANDETLGLFAKKQTAVLQLINAHRFRGHQQANLDPLQLQERPVVEELYPEYYGLTSADMETVFNAGSLYSVTKDTLSNIIKRIKTIYCGTIGAEYMHITDTKQKRWIQERLEGSLAKPNFMSETKLNILERLTAAQGLEEFLHTNYVGQKRFSLEGSESLIALLDELIQHAGAEGVKEIIIGMAHRGRLNVLVNVLGKRPKDLFSEFEGKVTPTSGSGDVKYHQGFSSDVMTPGGLVHLALAFNPSHLEIINPVVEGAVRARQDRRGDKLRNEVLPVLIHGDAAFAGQGVIMETLNLSQTQGYSTGGTVHIIINNQIGFTTSDPLDSRSTLYCTDVAKMVQVPIFHVNGDDPEAVLLVTKLAFNYRTAFHKDVVVDMVCYRRQGHNEADDPVGTQPIMYRKISQHPSTQTIYAQQLVNEGIIGPEESETLLQQYRAALKSKEVVSRPVTKAFEHGIDWKPYLDTHWTIPVDTHLSLETFQNLITKLTTIPADFKLNRGVARLIQARQQMGKGELPLDWGCAEALAYASLLVEGYPIRLSGQDSARGTFAHRHAVLHDQETGETHLPLQHLAAEQAKFLVINSLLSEEAVLAFEYGYSASEPETLVLWEAQFGDFANNAQVVIDQFISSSEAKWRRYCGLVMLLPHGYDGQGPEHSSARLERYLQLCAEDNIQVCVPSTPAQFFHLLRRQIRRTYRKPLIVMTPKSLLRHKLSVSPREDFTHGEFKTVIDEVADINPEKVERLLFCSGKVYFDLVEARQTHGIDHIAIIRLEQLYPYPKVAVTQLLERYPHVEHRVWVQEESRNQGAWWYMRAHMDVNWGYQGGRIEYAGRPSSASPATGYLSVHRQQLQQLINDALQLNPPSNS</sequence>
<dbReference type="SUPFAM" id="SSF52518">
    <property type="entry name" value="Thiamin diphosphate-binding fold (THDP-binding)"/>
    <property type="match status" value="2"/>
</dbReference>
<keyword evidence="7" id="KW-0560">Oxidoreductase</keyword>
<dbReference type="CDD" id="cd02016">
    <property type="entry name" value="TPP_E1_OGDC_like"/>
    <property type="match status" value="1"/>
</dbReference>
<keyword evidence="14" id="KW-1185">Reference proteome</keyword>
<dbReference type="InterPro" id="IPR031717">
    <property type="entry name" value="ODO-1/KGD_C"/>
</dbReference>
<dbReference type="InterPro" id="IPR011603">
    <property type="entry name" value="2oxoglutarate_DH_E1"/>
</dbReference>
<evidence type="ECO:0000256" key="3">
    <source>
        <dbReference type="ARBA" id="ARBA00006936"/>
    </source>
</evidence>
<comment type="subunit">
    <text evidence="4">Homodimer. Part of the 2-oxoglutarate dehydrogenase (OGDH) complex composed of E1 (2-oxoglutarate dehydrogenase), E2 (dihydrolipoamide succinyltransferase) and E3 (dihydrolipoamide dehydrogenase); the complex contains multiple copies of the three enzymatic components (E1, E2 and E3).</text>
</comment>
<dbReference type="GO" id="GO:0005829">
    <property type="term" value="C:cytosol"/>
    <property type="evidence" value="ECO:0007669"/>
    <property type="project" value="TreeGrafter"/>
</dbReference>
<dbReference type="GO" id="GO:0006096">
    <property type="term" value="P:glycolytic process"/>
    <property type="evidence" value="ECO:0007669"/>
    <property type="project" value="UniProtKB-KW"/>
</dbReference>
<reference evidence="13 14" key="1">
    <citation type="journal article" date="2014" name="ISME J.">
        <title>Ecophysiology of Thioploca ingrica as revealed by the complete genome sequence supplemented with proteomic evidence.</title>
        <authorList>
            <person name="Kojima H."/>
            <person name="Ogura Y."/>
            <person name="Yamamoto N."/>
            <person name="Togashi T."/>
            <person name="Mori H."/>
            <person name="Watanabe T."/>
            <person name="Nemoto F."/>
            <person name="Kurokawa K."/>
            <person name="Hayashi T."/>
            <person name="Fukui M."/>
        </authorList>
    </citation>
    <scope>NUCLEOTIDE SEQUENCE [LARGE SCALE GENOMIC DNA]</scope>
</reference>
<evidence type="ECO:0000256" key="7">
    <source>
        <dbReference type="ARBA" id="ARBA00023002"/>
    </source>
</evidence>
<protein>
    <recommendedName>
        <fullName evidence="6">2-oxoglutarate dehydrogenase E1 component</fullName>
        <ecNumber evidence="5">1.2.4.2</ecNumber>
    </recommendedName>
    <alternativeName>
        <fullName evidence="10">Alpha-ketoglutarate dehydrogenase</fullName>
    </alternativeName>
</protein>
<dbReference type="Gene3D" id="3.40.50.11610">
    <property type="entry name" value="Multifunctional 2-oxoglutarate metabolism enzyme, C-terminal domain"/>
    <property type="match status" value="1"/>
</dbReference>
<dbReference type="STRING" id="40754.THII_3445"/>
<dbReference type="Proteomes" id="UP000031623">
    <property type="component" value="Chromosome"/>
</dbReference>
<dbReference type="GO" id="GO:0045252">
    <property type="term" value="C:oxoglutarate dehydrogenase complex"/>
    <property type="evidence" value="ECO:0007669"/>
    <property type="project" value="TreeGrafter"/>
</dbReference>
<keyword evidence="8" id="KW-0786">Thiamine pyrophosphate</keyword>
<dbReference type="GO" id="GO:0004591">
    <property type="term" value="F:oxoglutarate dehydrogenase (succinyl-transferring) activity"/>
    <property type="evidence" value="ECO:0007669"/>
    <property type="project" value="UniProtKB-EC"/>
</dbReference>
<dbReference type="Gene3D" id="3.40.50.970">
    <property type="match status" value="1"/>
</dbReference>
<dbReference type="AlphaFoldDB" id="A0A090ANN2"/>
<evidence type="ECO:0000256" key="6">
    <source>
        <dbReference type="ARBA" id="ARBA00013321"/>
    </source>
</evidence>
<evidence type="ECO:0000313" key="13">
    <source>
        <dbReference type="EMBL" id="BAP57742.1"/>
    </source>
</evidence>
<dbReference type="Pfam" id="PF00676">
    <property type="entry name" value="E1_dh"/>
    <property type="match status" value="1"/>
</dbReference>
<evidence type="ECO:0000259" key="12">
    <source>
        <dbReference type="SMART" id="SM00861"/>
    </source>
</evidence>
<gene>
    <name evidence="13" type="ORF">THII_3445</name>
</gene>
<feature type="domain" description="Transketolase-like pyrimidine-binding" evidence="12">
    <location>
        <begin position="591"/>
        <end position="784"/>
    </location>
</feature>
<dbReference type="NCBIfam" id="NF008907">
    <property type="entry name" value="PRK12270.1"/>
    <property type="match status" value="1"/>
</dbReference>
<dbReference type="InterPro" id="IPR001017">
    <property type="entry name" value="DH_E1"/>
</dbReference>
<dbReference type="PANTHER" id="PTHR23152:SF4">
    <property type="entry name" value="2-OXOADIPATE DEHYDROGENASE COMPLEX COMPONENT E1"/>
    <property type="match status" value="1"/>
</dbReference>
<dbReference type="KEGG" id="tig:THII_3445"/>
<evidence type="ECO:0000256" key="10">
    <source>
        <dbReference type="ARBA" id="ARBA00030680"/>
    </source>
</evidence>
<comment type="function">
    <text evidence="2">E1 component of the 2-oxoglutarate dehydrogenase (OGDH) complex which catalyzes the decarboxylation of 2-oxoglutarate, the first step in the conversion of 2-oxoglutarate to succinyl-CoA and CO(2).</text>
</comment>
<evidence type="ECO:0000256" key="5">
    <source>
        <dbReference type="ARBA" id="ARBA00012280"/>
    </source>
</evidence>
<dbReference type="Pfam" id="PF02779">
    <property type="entry name" value="Transket_pyr"/>
    <property type="match status" value="1"/>
</dbReference>
<organism evidence="13 14">
    <name type="scientific">Thioploca ingrica</name>
    <dbReference type="NCBI Taxonomy" id="40754"/>
    <lineage>
        <taxon>Bacteria</taxon>
        <taxon>Pseudomonadati</taxon>
        <taxon>Pseudomonadota</taxon>
        <taxon>Gammaproteobacteria</taxon>
        <taxon>Thiotrichales</taxon>
        <taxon>Thiotrichaceae</taxon>
        <taxon>Thioploca</taxon>
    </lineage>
</organism>
<dbReference type="OrthoDB" id="9759785at2"/>
<dbReference type="EMBL" id="AP014633">
    <property type="protein sequence ID" value="BAP57742.1"/>
    <property type="molecule type" value="Genomic_DNA"/>
</dbReference>
<keyword evidence="9" id="KW-0324">Glycolysis</keyword>
<comment type="similarity">
    <text evidence="3">Belongs to the alpha-ketoglutarate dehydrogenase family.</text>
</comment>
<dbReference type="GO" id="GO:0030976">
    <property type="term" value="F:thiamine pyrophosphate binding"/>
    <property type="evidence" value="ECO:0007669"/>
    <property type="project" value="InterPro"/>
</dbReference>
<evidence type="ECO:0000256" key="11">
    <source>
        <dbReference type="ARBA" id="ARBA00051911"/>
    </source>
</evidence>
<dbReference type="InterPro" id="IPR032106">
    <property type="entry name" value="2-oxogl_dehyd_N"/>
</dbReference>
<dbReference type="InterPro" id="IPR005475">
    <property type="entry name" value="Transketolase-like_Pyr-bd"/>
</dbReference>
<dbReference type="Pfam" id="PF16870">
    <property type="entry name" value="OxoGdeHyase_C"/>
    <property type="match status" value="1"/>
</dbReference>
<proteinExistence type="inferred from homology"/>
<dbReference type="GO" id="GO:0006099">
    <property type="term" value="P:tricarboxylic acid cycle"/>
    <property type="evidence" value="ECO:0007669"/>
    <property type="project" value="TreeGrafter"/>
</dbReference>